<dbReference type="InterPro" id="IPR025110">
    <property type="entry name" value="AMP-bd_C"/>
</dbReference>
<dbReference type="Gene3D" id="3.30.300.30">
    <property type="match status" value="1"/>
</dbReference>
<dbReference type="InterPro" id="IPR042099">
    <property type="entry name" value="ANL_N_sf"/>
</dbReference>
<dbReference type="PANTHER" id="PTHR45527">
    <property type="entry name" value="NONRIBOSOMAL PEPTIDE SYNTHETASE"/>
    <property type="match status" value="1"/>
</dbReference>
<dbReference type="SUPFAM" id="SSF56801">
    <property type="entry name" value="Acetyl-CoA synthetase-like"/>
    <property type="match status" value="1"/>
</dbReference>
<evidence type="ECO:0000313" key="3">
    <source>
        <dbReference type="EMBL" id="GAA5198347.1"/>
    </source>
</evidence>
<name>A0ABP9SLX8_9ACTN</name>
<dbReference type="EMBL" id="BAABJQ010000033">
    <property type="protein sequence ID" value="GAA5198347.1"/>
    <property type="molecule type" value="Genomic_DNA"/>
</dbReference>
<dbReference type="InterPro" id="IPR045851">
    <property type="entry name" value="AMP-bd_C_sf"/>
</dbReference>
<proteinExistence type="predicted"/>
<feature type="region of interest" description="Disordered" evidence="1">
    <location>
        <begin position="1"/>
        <end position="45"/>
    </location>
</feature>
<dbReference type="Gene3D" id="3.40.50.12780">
    <property type="entry name" value="N-terminal domain of ligase-like"/>
    <property type="match status" value="1"/>
</dbReference>
<dbReference type="NCBIfam" id="TIGR01733">
    <property type="entry name" value="AA-adenyl-dom"/>
    <property type="match status" value="1"/>
</dbReference>
<accession>A0ABP9SLX8</accession>
<dbReference type="RefSeq" id="WP_345637363.1">
    <property type="nucleotide sequence ID" value="NZ_BAABJQ010000033.1"/>
</dbReference>
<protein>
    <recommendedName>
        <fullName evidence="2">MbtH-like domain-containing protein</fullName>
    </recommendedName>
</protein>
<evidence type="ECO:0000259" key="2">
    <source>
        <dbReference type="SMART" id="SM00923"/>
    </source>
</evidence>
<dbReference type="InterPro" id="IPR010071">
    <property type="entry name" value="AA_adenyl_dom"/>
</dbReference>
<dbReference type="Pfam" id="PF00501">
    <property type="entry name" value="AMP-binding"/>
    <property type="match status" value="1"/>
</dbReference>
<sequence length="626" mass="66776">MTHDRLSRTRFGPSARSERSVDGGNHGVPPPPSKQVDDIGEEDPLTKAPDLWTLVANLQGHRSIWPADRPIPPGWHGEGFRGTPSECGARIRGMARVPAATPAGDQREPDGSTETTVRNANCDNRLDVLLSAAAREHADQTAVQCEGVNVTYRELFSRARQTADALNARGARPGEFVGVVVDRSADAVAAVVGAVLSGAPYIPLDPDAPLPRLRQIVRQASLRLVTGAVDAELAEQLGLERVPIARATEARTCPAIAPGSPSDPIYAIFTSGSTGAPKGVVVSHLAVVNSTNARFAVFPGCPMRYLMLAPLTFDAAVAGLFFTLAAGGTLILPTDADVRDPGLIGDLVTRSRATHLDAVPSQYAAILEYEAPALRDLACVVVAGEALARGLARRHLQELPHVPLFNEYGPTEGTVWSTVHRCTAEDGGPLAPIGLPIDGVEVMLWDGNLRPVGRGEVGEIVISGLQLADGYLGQPDLTATRFLPHPVKPGQRVYLTGDLGRVDETGRLVHCGRLGQMVKVRGFRVELGEVEGWLRAQPDVVDAVVVPEHFAGTTRLVAVVVPSARTTLDRPKLRRGLADHLPSYMIPSEWREIEQMPLTKNGKRDRAAAAVLADIRPAQPQQVAAA</sequence>
<feature type="region of interest" description="Disordered" evidence="1">
    <location>
        <begin position="96"/>
        <end position="118"/>
    </location>
</feature>
<dbReference type="InterPro" id="IPR000873">
    <property type="entry name" value="AMP-dep_synth/lig_dom"/>
</dbReference>
<comment type="caution">
    <text evidence="3">The sequence shown here is derived from an EMBL/GenBank/DDBJ whole genome shotgun (WGS) entry which is preliminary data.</text>
</comment>
<dbReference type="SUPFAM" id="SSF160582">
    <property type="entry name" value="MbtH-like"/>
    <property type="match status" value="1"/>
</dbReference>
<dbReference type="Pfam" id="PF03621">
    <property type="entry name" value="MbtH"/>
    <property type="match status" value="1"/>
</dbReference>
<dbReference type="InterPro" id="IPR038020">
    <property type="entry name" value="MbtH-like_sf"/>
</dbReference>
<reference evidence="4" key="1">
    <citation type="journal article" date="2019" name="Int. J. Syst. Evol. Microbiol.">
        <title>The Global Catalogue of Microorganisms (GCM) 10K type strain sequencing project: providing services to taxonomists for standard genome sequencing and annotation.</title>
        <authorList>
            <consortium name="The Broad Institute Genomics Platform"/>
            <consortium name="The Broad Institute Genome Sequencing Center for Infectious Disease"/>
            <person name="Wu L."/>
            <person name="Ma J."/>
        </authorList>
    </citation>
    <scope>NUCLEOTIDE SEQUENCE [LARGE SCALE GENOMIC DNA]</scope>
    <source>
        <strain evidence="4">JCM 18304</strain>
    </source>
</reference>
<feature type="domain" description="MbtH-like" evidence="2">
    <location>
        <begin position="43"/>
        <end position="93"/>
    </location>
</feature>
<dbReference type="SMART" id="SM00923">
    <property type="entry name" value="MbtH"/>
    <property type="match status" value="1"/>
</dbReference>
<keyword evidence="4" id="KW-1185">Reference proteome</keyword>
<evidence type="ECO:0000313" key="4">
    <source>
        <dbReference type="Proteomes" id="UP001501570"/>
    </source>
</evidence>
<dbReference type="Gene3D" id="3.90.820.10">
    <property type="entry name" value="Structural Genomics, Unknown Function 30-nov-00 1gh9 Mol_id"/>
    <property type="match status" value="1"/>
</dbReference>
<dbReference type="Pfam" id="PF13193">
    <property type="entry name" value="AMP-binding_C"/>
    <property type="match status" value="1"/>
</dbReference>
<evidence type="ECO:0000256" key="1">
    <source>
        <dbReference type="SAM" id="MobiDB-lite"/>
    </source>
</evidence>
<dbReference type="InterPro" id="IPR005153">
    <property type="entry name" value="MbtH-like_dom"/>
</dbReference>
<organism evidence="3 4">
    <name type="scientific">Rugosimonospora acidiphila</name>
    <dbReference type="NCBI Taxonomy" id="556531"/>
    <lineage>
        <taxon>Bacteria</taxon>
        <taxon>Bacillati</taxon>
        <taxon>Actinomycetota</taxon>
        <taxon>Actinomycetes</taxon>
        <taxon>Micromonosporales</taxon>
        <taxon>Micromonosporaceae</taxon>
        <taxon>Rugosimonospora</taxon>
    </lineage>
</organism>
<dbReference type="PANTHER" id="PTHR45527:SF1">
    <property type="entry name" value="FATTY ACID SYNTHASE"/>
    <property type="match status" value="1"/>
</dbReference>
<dbReference type="Proteomes" id="UP001501570">
    <property type="component" value="Unassembled WGS sequence"/>
</dbReference>
<dbReference type="CDD" id="cd05930">
    <property type="entry name" value="A_NRPS"/>
    <property type="match status" value="1"/>
</dbReference>
<gene>
    <name evidence="3" type="ORF">GCM10023322_71490</name>
</gene>